<reference evidence="3 4" key="1">
    <citation type="submission" date="2022-11" db="EMBL/GenBank/DDBJ databases">
        <title>Minimal conservation of predation-associated metabolite biosynthetic gene clusters underscores biosynthetic potential of Myxococcota including descriptions for ten novel species: Archangium lansinium sp. nov., Myxococcus landrumus sp. nov., Nannocystis bai.</title>
        <authorList>
            <person name="Ahearne A."/>
            <person name="Stevens C."/>
            <person name="Dowd S."/>
        </authorList>
    </citation>
    <scope>NUCLEOTIDE SEQUENCE [LARGE SCALE GENOMIC DNA]</scope>
    <source>
        <strain evidence="3 4">NCELM</strain>
    </source>
</reference>
<evidence type="ECO:0000256" key="2">
    <source>
        <dbReference type="SAM" id="MobiDB-lite"/>
    </source>
</evidence>
<evidence type="ECO:0000256" key="1">
    <source>
        <dbReference type="ARBA" id="ARBA00022801"/>
    </source>
</evidence>
<dbReference type="InterPro" id="IPR017850">
    <property type="entry name" value="Alkaline_phosphatase_core_sf"/>
</dbReference>
<dbReference type="Proteomes" id="UP001217838">
    <property type="component" value="Unassembled WGS sequence"/>
</dbReference>
<feature type="region of interest" description="Disordered" evidence="2">
    <location>
        <begin position="28"/>
        <end position="106"/>
    </location>
</feature>
<name>A0ABT5BB26_9BACT</name>
<dbReference type="Gene3D" id="3.40.720.10">
    <property type="entry name" value="Alkaline Phosphatase, subunit A"/>
    <property type="match status" value="2"/>
</dbReference>
<dbReference type="PANTHER" id="PTHR31956:SF1">
    <property type="entry name" value="NON-SPECIFIC PHOSPHOLIPASE C1"/>
    <property type="match status" value="1"/>
</dbReference>
<accession>A0ABT5BB26</accession>
<dbReference type="PANTHER" id="PTHR31956">
    <property type="entry name" value="NON-SPECIFIC PHOSPHOLIPASE C4-RELATED"/>
    <property type="match status" value="1"/>
</dbReference>
<dbReference type="PROSITE" id="PS51257">
    <property type="entry name" value="PROKAR_LIPOPROTEIN"/>
    <property type="match status" value="1"/>
</dbReference>
<evidence type="ECO:0000313" key="4">
    <source>
        <dbReference type="Proteomes" id="UP001217838"/>
    </source>
</evidence>
<dbReference type="EMBL" id="JAQNDN010000015">
    <property type="protein sequence ID" value="MDC0671334.1"/>
    <property type="molecule type" value="Genomic_DNA"/>
</dbReference>
<dbReference type="RefSeq" id="WP_272001477.1">
    <property type="nucleotide sequence ID" value="NZ_JAQNDN010000015.1"/>
</dbReference>
<dbReference type="SUPFAM" id="SSF53649">
    <property type="entry name" value="Alkaline phosphatase-like"/>
    <property type="match status" value="1"/>
</dbReference>
<dbReference type="InterPro" id="IPR007312">
    <property type="entry name" value="Phosphoesterase"/>
</dbReference>
<sequence length="538" mass="58359">MTKKYLRAARTRFSRRRAMQAIGALVGSTALGCGDDGGQTQTTDSPTTGDASTTTSSSTTDVPTTSGGSEGLTGTTSTTGTTGDDSSTSEAESTTTESPVDECAASDLTPEELLAGIEHVVVLVMENRSFDHYFGALKFLEGRAVDGLDGDEWNPSVGLGDVSVFKMDEFQPADPPHEWDECHTQFNLGDNNGFVFENEKKNPGFAEQVMGYHVREQLPVLYGLADKFALCDRWFCSVMGPTWPNRYYVHACSSDGGKSNFPSPFLDTLWHACNDAGITSRIYFTDVPWVAGAFPLVPTVWGKLADGVGGFSLDALTNPNNLDRFFADAAAGLLPNFTVIDPGFTSNDDHPDHDIQLGQILIGSIYKALAEGPGWGKTLFIITYDEHGGFYDHVPPPETVDDEAEFKQMGFRVPALVIGPHVRRGCTVSTQFEHCSIGATLMRRFGLAPLNERMATANDVSSCINPAYLNDPQPAPPIPLVDASIDRLTARVGRSTSQHELFERLGVTLDEEFRTKTVAATIRLLKHAERLGVARLRP</sequence>
<comment type="caution">
    <text evidence="3">The sequence shown here is derived from an EMBL/GenBank/DDBJ whole genome shotgun (WGS) entry which is preliminary data.</text>
</comment>
<keyword evidence="1" id="KW-0378">Hydrolase</keyword>
<organism evidence="3 4">
    <name type="scientific">Nannocystis radixulma</name>
    <dbReference type="NCBI Taxonomy" id="2995305"/>
    <lineage>
        <taxon>Bacteria</taxon>
        <taxon>Pseudomonadati</taxon>
        <taxon>Myxococcota</taxon>
        <taxon>Polyangia</taxon>
        <taxon>Nannocystales</taxon>
        <taxon>Nannocystaceae</taxon>
        <taxon>Nannocystis</taxon>
    </lineage>
</organism>
<keyword evidence="4" id="KW-1185">Reference proteome</keyword>
<gene>
    <name evidence="3" type="ORF">POL58_26495</name>
</gene>
<feature type="compositionally biased region" description="Low complexity" evidence="2">
    <location>
        <begin position="38"/>
        <end position="98"/>
    </location>
</feature>
<protein>
    <submittedName>
        <fullName evidence="3">Alkaline phosphatase family protein</fullName>
    </submittedName>
</protein>
<dbReference type="Pfam" id="PF04185">
    <property type="entry name" value="Phosphoesterase"/>
    <property type="match status" value="1"/>
</dbReference>
<proteinExistence type="predicted"/>
<evidence type="ECO:0000313" key="3">
    <source>
        <dbReference type="EMBL" id="MDC0671334.1"/>
    </source>
</evidence>
<dbReference type="CDD" id="cd16013">
    <property type="entry name" value="AcpA"/>
    <property type="match status" value="1"/>
</dbReference>